<dbReference type="InterPro" id="IPR027417">
    <property type="entry name" value="P-loop_NTPase"/>
</dbReference>
<dbReference type="Gene3D" id="3.40.50.300">
    <property type="entry name" value="P-loop containing nucleotide triphosphate hydrolases"/>
    <property type="match status" value="1"/>
</dbReference>
<feature type="domain" description="GB1/RHD3-type G" evidence="7">
    <location>
        <begin position="1"/>
        <end position="86"/>
    </location>
</feature>
<evidence type="ECO:0000256" key="3">
    <source>
        <dbReference type="ARBA" id="ARBA00022824"/>
    </source>
</evidence>
<keyword evidence="9" id="KW-1185">Reference proteome</keyword>
<evidence type="ECO:0000256" key="6">
    <source>
        <dbReference type="PROSITE-ProRule" id="PRU01052"/>
    </source>
</evidence>
<dbReference type="GO" id="GO:0005525">
    <property type="term" value="F:GTP binding"/>
    <property type="evidence" value="ECO:0007669"/>
    <property type="project" value="UniProtKB-KW"/>
</dbReference>
<dbReference type="PANTHER" id="PTHR45923">
    <property type="entry name" value="PROTEIN SEY1"/>
    <property type="match status" value="1"/>
</dbReference>
<keyword evidence="1" id="KW-0547">Nucleotide-binding</keyword>
<organism evidence="8 9">
    <name type="scientific">Tagetes erecta</name>
    <name type="common">African marigold</name>
    <dbReference type="NCBI Taxonomy" id="13708"/>
    <lineage>
        <taxon>Eukaryota</taxon>
        <taxon>Viridiplantae</taxon>
        <taxon>Streptophyta</taxon>
        <taxon>Embryophyta</taxon>
        <taxon>Tracheophyta</taxon>
        <taxon>Spermatophyta</taxon>
        <taxon>Magnoliopsida</taxon>
        <taxon>eudicotyledons</taxon>
        <taxon>Gunneridae</taxon>
        <taxon>Pentapetalae</taxon>
        <taxon>asterids</taxon>
        <taxon>campanulids</taxon>
        <taxon>Asterales</taxon>
        <taxon>Asteraceae</taxon>
        <taxon>Asteroideae</taxon>
        <taxon>Heliantheae alliance</taxon>
        <taxon>Tageteae</taxon>
        <taxon>Tagetes</taxon>
    </lineage>
</organism>
<keyword evidence="5" id="KW-0472">Membrane</keyword>
<dbReference type="SUPFAM" id="SSF52540">
    <property type="entry name" value="P-loop containing nucleoside triphosphate hydrolases"/>
    <property type="match status" value="1"/>
</dbReference>
<dbReference type="AlphaFoldDB" id="A0AAD8KJZ5"/>
<dbReference type="InterPro" id="IPR008803">
    <property type="entry name" value="RHD3/Sey1"/>
</dbReference>
<proteinExistence type="inferred from homology"/>
<keyword evidence="3" id="KW-0256">Endoplasmic reticulum</keyword>
<keyword evidence="4" id="KW-0342">GTP-binding</keyword>
<accession>A0AAD8KJZ5</accession>
<evidence type="ECO:0000259" key="7">
    <source>
        <dbReference type="PROSITE" id="PS51715"/>
    </source>
</evidence>
<name>A0AAD8KJZ5_TARER</name>
<sequence>MDADMGRTQTTQGIWIARCVGIEPCTIVMDIEGTDGQERGEDHTVFEKQSALFAMTVSDIVILNMWCHDMGCEHASNKPLLKTVFQTPFEKLDNDLRKDIYKIWDTVSKPEAHKHSQLSEFFNVARLRQKFVQSVAPGGLASDRQGVVHACDFSLSTKMIWEEIKKIKDLKMPAYRIMVATVRCESIASQNYSSFAGNQVCQYI</sequence>
<evidence type="ECO:0000313" key="9">
    <source>
        <dbReference type="Proteomes" id="UP001229421"/>
    </source>
</evidence>
<dbReference type="Pfam" id="PF05879">
    <property type="entry name" value="RHD3_GTPase"/>
    <property type="match status" value="1"/>
</dbReference>
<dbReference type="GO" id="GO:0016320">
    <property type="term" value="P:endoplasmic reticulum membrane fusion"/>
    <property type="evidence" value="ECO:0007669"/>
    <property type="project" value="TreeGrafter"/>
</dbReference>
<dbReference type="Proteomes" id="UP001229421">
    <property type="component" value="Unassembled WGS sequence"/>
</dbReference>
<dbReference type="GO" id="GO:0003924">
    <property type="term" value="F:GTPase activity"/>
    <property type="evidence" value="ECO:0007669"/>
    <property type="project" value="TreeGrafter"/>
</dbReference>
<comment type="caution">
    <text evidence="8">The sequence shown here is derived from an EMBL/GenBank/DDBJ whole genome shotgun (WGS) entry which is preliminary data.</text>
</comment>
<dbReference type="GO" id="GO:0005783">
    <property type="term" value="C:endoplasmic reticulum"/>
    <property type="evidence" value="ECO:0007669"/>
    <property type="project" value="TreeGrafter"/>
</dbReference>
<gene>
    <name evidence="8" type="ORF">QVD17_25693</name>
</gene>
<comment type="similarity">
    <text evidence="6">Belongs to the TRAFAC class dynamin-like GTPase superfamily. GB1/RHD3 GTPase family.</text>
</comment>
<evidence type="ECO:0000256" key="4">
    <source>
        <dbReference type="ARBA" id="ARBA00023134"/>
    </source>
</evidence>
<evidence type="ECO:0000313" key="8">
    <source>
        <dbReference type="EMBL" id="KAK1422516.1"/>
    </source>
</evidence>
<dbReference type="PANTHER" id="PTHR45923:SF14">
    <property type="entry name" value="PROTEIN ROOT HAIR DEFECTIVE 3 HOMOLOG"/>
    <property type="match status" value="1"/>
</dbReference>
<dbReference type="InterPro" id="IPR030386">
    <property type="entry name" value="G_GB1_RHD3_dom"/>
</dbReference>
<keyword evidence="2" id="KW-0378">Hydrolase</keyword>
<dbReference type="EMBL" id="JAUHHV010000006">
    <property type="protein sequence ID" value="KAK1422516.1"/>
    <property type="molecule type" value="Genomic_DNA"/>
</dbReference>
<evidence type="ECO:0000256" key="5">
    <source>
        <dbReference type="ARBA" id="ARBA00023136"/>
    </source>
</evidence>
<reference evidence="8" key="1">
    <citation type="journal article" date="2023" name="bioRxiv">
        <title>Improved chromosome-level genome assembly for marigold (Tagetes erecta).</title>
        <authorList>
            <person name="Jiang F."/>
            <person name="Yuan L."/>
            <person name="Wang S."/>
            <person name="Wang H."/>
            <person name="Xu D."/>
            <person name="Wang A."/>
            <person name="Fan W."/>
        </authorList>
    </citation>
    <scope>NUCLEOTIDE SEQUENCE</scope>
    <source>
        <strain evidence="8">WSJ</strain>
        <tissue evidence="8">Leaf</tissue>
    </source>
</reference>
<evidence type="ECO:0000256" key="2">
    <source>
        <dbReference type="ARBA" id="ARBA00022801"/>
    </source>
</evidence>
<dbReference type="PROSITE" id="PS51715">
    <property type="entry name" value="G_GB1_RHD3"/>
    <property type="match status" value="1"/>
</dbReference>
<protein>
    <recommendedName>
        <fullName evidence="7">GB1/RHD3-type G domain-containing protein</fullName>
    </recommendedName>
</protein>
<evidence type="ECO:0000256" key="1">
    <source>
        <dbReference type="ARBA" id="ARBA00022741"/>
    </source>
</evidence>